<accession>A0A415E807</accession>
<evidence type="ECO:0000313" key="3">
    <source>
        <dbReference type="Proteomes" id="UP000284841"/>
    </source>
</evidence>
<gene>
    <name evidence="2" type="ORF">DW099_04005</name>
</gene>
<keyword evidence="3" id="KW-1185">Reference proteome</keyword>
<dbReference type="RefSeq" id="WP_118333783.1">
    <property type="nucleotide sequence ID" value="NZ_AP025567.1"/>
</dbReference>
<name>A0A415E807_9FIRM</name>
<protein>
    <submittedName>
        <fullName evidence="2">Uncharacterized protein</fullName>
    </submittedName>
</protein>
<evidence type="ECO:0000256" key="1">
    <source>
        <dbReference type="SAM" id="Phobius"/>
    </source>
</evidence>
<keyword evidence="1" id="KW-0472">Membrane</keyword>
<keyword evidence="1" id="KW-0812">Transmembrane</keyword>
<proteinExistence type="predicted"/>
<feature type="transmembrane region" description="Helical" evidence="1">
    <location>
        <begin position="7"/>
        <end position="26"/>
    </location>
</feature>
<keyword evidence="1" id="KW-1133">Transmembrane helix</keyword>
<dbReference type="SUPFAM" id="SSF50969">
    <property type="entry name" value="YVTN repeat-like/Quinoprotein amine dehydrogenase"/>
    <property type="match status" value="1"/>
</dbReference>
<evidence type="ECO:0000313" key="2">
    <source>
        <dbReference type="EMBL" id="RHJ89735.1"/>
    </source>
</evidence>
<dbReference type="EMBL" id="QRMS01000001">
    <property type="protein sequence ID" value="RHJ89735.1"/>
    <property type="molecule type" value="Genomic_DNA"/>
</dbReference>
<dbReference type="OrthoDB" id="2085815at2"/>
<dbReference type="AlphaFoldDB" id="A0A415E807"/>
<reference evidence="2 3" key="1">
    <citation type="submission" date="2018-08" db="EMBL/GenBank/DDBJ databases">
        <title>A genome reference for cultivated species of the human gut microbiota.</title>
        <authorList>
            <person name="Zou Y."/>
            <person name="Xue W."/>
            <person name="Luo G."/>
        </authorList>
    </citation>
    <scope>NUCLEOTIDE SEQUENCE [LARGE SCALE GENOMIC DNA]</scope>
    <source>
        <strain evidence="2 3">AM07-24</strain>
    </source>
</reference>
<dbReference type="Proteomes" id="UP000284841">
    <property type="component" value="Unassembled WGS sequence"/>
</dbReference>
<comment type="caution">
    <text evidence="2">The sequence shown here is derived from an EMBL/GenBank/DDBJ whole genome shotgun (WGS) entry which is preliminary data.</text>
</comment>
<dbReference type="InterPro" id="IPR011044">
    <property type="entry name" value="Quino_amine_DH_bsu"/>
</dbReference>
<organism evidence="2 3">
    <name type="scientific">Emergencia timonensis</name>
    <dbReference type="NCBI Taxonomy" id="1776384"/>
    <lineage>
        <taxon>Bacteria</taxon>
        <taxon>Bacillati</taxon>
        <taxon>Bacillota</taxon>
        <taxon>Clostridia</taxon>
        <taxon>Peptostreptococcales</taxon>
        <taxon>Anaerovoracaceae</taxon>
        <taxon>Emergencia</taxon>
    </lineage>
</organism>
<sequence length="484" mass="54924">MKKTIAAAVMVFALALLALIAIYFYVNPQQDQVAIEETVLFGDTKAAEGLTFTTTACDSCSRKLLWKTEYVVSEQPKTTTQFQRVKDDVYSPDANLDYIELEEDCFISSSDILSDEIVRTLPEDHPVISDVASRTTNGKTREETHRLREYYQYYPVKLSMDISGINIDKASLHTDYFKIPVPADYSIKVTVKKDEKGKIIRYEMAPVHSYFEPEIEGLFTTNGCFVALPDLKYEADHKSTTEEDDDSWLYMKDLRLSQAMRGIHFVPFVAEENKGNKLRADFDNAKLIVPLPSTSQVLRMQQSQDQKKIIVLLRERGELVLSVIDAASKKVLQRTPLQQISAQRNMNMIKEKDGRLLIVADDGQIHLLTQVRNQYRIEISGSLEQVVKRGEFSSLPSYWSFDYDGENLALATFSEPFDGRYPNCSVYVFLYGQSKLKYAGYYKNSLNKENAGSESGFVVAPVITHNKKGHTIYSSVDGIDVKLN</sequence>